<accession>A0A851SL06</accession>
<evidence type="ECO:0000256" key="1">
    <source>
        <dbReference type="ARBA" id="ARBA00007824"/>
    </source>
</evidence>
<evidence type="ECO:0000313" key="6">
    <source>
        <dbReference type="EMBL" id="NXD03531.1"/>
    </source>
</evidence>
<sequence length="133" mass="15360">MTDDKQYPKPGDLIEFKRRHYQHWAVYVGDGNVIHVTNTGKADDNHLSQSASNETIFASKAQVKKQPLNDVAGDDYWCVNNKYDHFRIPFPTEEIVRRAEPWVDIEVPYNVLGKNCEHFGTMLRYGQGFSDQV</sequence>
<evidence type="ECO:0000259" key="5">
    <source>
        <dbReference type="PROSITE" id="PS51934"/>
    </source>
</evidence>
<comment type="similarity">
    <text evidence="1">Belongs to the H-rev107 family.</text>
</comment>
<dbReference type="GO" id="GO:0004623">
    <property type="term" value="F:phospholipase A2 activity"/>
    <property type="evidence" value="ECO:0007669"/>
    <property type="project" value="TreeGrafter"/>
</dbReference>
<dbReference type="InterPro" id="IPR007053">
    <property type="entry name" value="LRAT_dom"/>
</dbReference>
<organism evidence="6 7">
    <name type="scientific">Certhia familiaris</name>
    <name type="common">Eurasian treecreeper</name>
    <dbReference type="NCBI Taxonomy" id="73333"/>
    <lineage>
        <taxon>Eukaryota</taxon>
        <taxon>Metazoa</taxon>
        <taxon>Chordata</taxon>
        <taxon>Craniata</taxon>
        <taxon>Vertebrata</taxon>
        <taxon>Euteleostomi</taxon>
        <taxon>Archelosauria</taxon>
        <taxon>Archosauria</taxon>
        <taxon>Dinosauria</taxon>
        <taxon>Saurischia</taxon>
        <taxon>Theropoda</taxon>
        <taxon>Coelurosauria</taxon>
        <taxon>Aves</taxon>
        <taxon>Neognathae</taxon>
        <taxon>Neoaves</taxon>
        <taxon>Telluraves</taxon>
        <taxon>Australaves</taxon>
        <taxon>Passeriformes</taxon>
        <taxon>Certhiidae</taxon>
        <taxon>Certhiinae</taxon>
        <taxon>Certhia</taxon>
    </lineage>
</organism>
<dbReference type="Pfam" id="PF04970">
    <property type="entry name" value="LRAT"/>
    <property type="match status" value="1"/>
</dbReference>
<protein>
    <submittedName>
        <fullName evidence="6">HRSL1 enzyme</fullName>
    </submittedName>
</protein>
<evidence type="ECO:0000313" key="7">
    <source>
        <dbReference type="Proteomes" id="UP000611277"/>
    </source>
</evidence>
<keyword evidence="2" id="KW-0808">Transferase</keyword>
<dbReference type="GO" id="GO:0005737">
    <property type="term" value="C:cytoplasm"/>
    <property type="evidence" value="ECO:0007669"/>
    <property type="project" value="TreeGrafter"/>
</dbReference>
<reference evidence="6" key="1">
    <citation type="submission" date="2019-09" db="EMBL/GenBank/DDBJ databases">
        <title>Bird 10,000 Genomes (B10K) Project - Family phase.</title>
        <authorList>
            <person name="Zhang G."/>
        </authorList>
    </citation>
    <scope>NUCLEOTIDE SEQUENCE</scope>
    <source>
        <strain evidence="6">OUT-0039</strain>
        <tissue evidence="6">Muscle</tissue>
    </source>
</reference>
<evidence type="ECO:0000256" key="4">
    <source>
        <dbReference type="ARBA" id="ARBA00023098"/>
    </source>
</evidence>
<evidence type="ECO:0000256" key="3">
    <source>
        <dbReference type="ARBA" id="ARBA00022801"/>
    </source>
</evidence>
<feature type="domain" description="LRAT" evidence="5">
    <location>
        <begin position="13"/>
        <end position="132"/>
    </location>
</feature>
<keyword evidence="4" id="KW-0443">Lipid metabolism</keyword>
<dbReference type="PROSITE" id="PS51934">
    <property type="entry name" value="LRAT"/>
    <property type="match status" value="1"/>
</dbReference>
<evidence type="ECO:0000256" key="2">
    <source>
        <dbReference type="ARBA" id="ARBA00022679"/>
    </source>
</evidence>
<dbReference type="PANTHER" id="PTHR13943:SF77">
    <property type="entry name" value="LRAT DOMAIN-CONTAINING PROTEIN"/>
    <property type="match status" value="1"/>
</dbReference>
<feature type="non-terminal residue" evidence="6">
    <location>
        <position position="133"/>
    </location>
</feature>
<dbReference type="EMBL" id="WBNC01013357">
    <property type="protein sequence ID" value="NXD03531.1"/>
    <property type="molecule type" value="Genomic_DNA"/>
</dbReference>
<keyword evidence="3" id="KW-0378">Hydrolase</keyword>
<dbReference type="SUPFAM" id="SSF54001">
    <property type="entry name" value="Cysteine proteinases"/>
    <property type="match status" value="1"/>
</dbReference>
<keyword evidence="7" id="KW-1185">Reference proteome</keyword>
<dbReference type="AlphaFoldDB" id="A0A851SL06"/>
<dbReference type="PANTHER" id="PTHR13943">
    <property type="entry name" value="HRAS-LIKE SUPPRESSOR - RELATED"/>
    <property type="match status" value="1"/>
</dbReference>
<comment type="caution">
    <text evidence="6">The sequence shown here is derived from an EMBL/GenBank/DDBJ whole genome shotgun (WGS) entry which is preliminary data.</text>
</comment>
<gene>
    <name evidence="6" type="primary">Hrasls_6</name>
    <name evidence="6" type="ORF">CERFAM_R08058</name>
</gene>
<feature type="non-terminal residue" evidence="6">
    <location>
        <position position="1"/>
    </location>
</feature>
<dbReference type="GO" id="GO:0016410">
    <property type="term" value="F:N-acyltransferase activity"/>
    <property type="evidence" value="ECO:0007669"/>
    <property type="project" value="TreeGrafter"/>
</dbReference>
<dbReference type="Gene3D" id="3.90.1720.10">
    <property type="entry name" value="endopeptidase domain like (from Nostoc punctiforme)"/>
    <property type="match status" value="1"/>
</dbReference>
<dbReference type="InterPro" id="IPR051496">
    <property type="entry name" value="H-rev107_PLA/AT"/>
</dbReference>
<proteinExistence type="inferred from homology"/>
<dbReference type="Proteomes" id="UP000611277">
    <property type="component" value="Unassembled WGS sequence"/>
</dbReference>
<dbReference type="InterPro" id="IPR038765">
    <property type="entry name" value="Papain-like_cys_pep_sf"/>
</dbReference>
<dbReference type="GO" id="GO:0008970">
    <property type="term" value="F:phospholipase A1 activity"/>
    <property type="evidence" value="ECO:0007669"/>
    <property type="project" value="TreeGrafter"/>
</dbReference>
<dbReference type="GO" id="GO:0070292">
    <property type="term" value="P:N-acylphosphatidylethanolamine metabolic process"/>
    <property type="evidence" value="ECO:0007669"/>
    <property type="project" value="TreeGrafter"/>
</dbReference>
<name>A0A851SL06_CERFA</name>